<feature type="transmembrane region" description="Helical" evidence="1">
    <location>
        <begin position="65"/>
        <end position="96"/>
    </location>
</feature>
<sequence>MSTLNNTKNIEVILYLLTPVIGLSYSIMYEPITLLPLVMLLTYLYSLKRVEKNNHSAWVSKWVTLILLLVSLSYFSYIYSLFSLILLSSTALLVWLKPQFYTYNLIPVFNVIKLFLLIVIMNAFAFYSQTLFITARLILSLIILCVLFSLIYIKNAKKRNPSR</sequence>
<protein>
    <submittedName>
        <fullName evidence="2">Uncharacterized protein</fullName>
    </submittedName>
</protein>
<organism evidence="2 3">
    <name type="scientific">Alkalibacterium pelagium</name>
    <dbReference type="NCBI Taxonomy" id="426702"/>
    <lineage>
        <taxon>Bacteria</taxon>
        <taxon>Bacillati</taxon>
        <taxon>Bacillota</taxon>
        <taxon>Bacilli</taxon>
        <taxon>Lactobacillales</taxon>
        <taxon>Carnobacteriaceae</taxon>
        <taxon>Alkalibacterium</taxon>
    </lineage>
</organism>
<evidence type="ECO:0000313" key="2">
    <source>
        <dbReference type="EMBL" id="SEL20147.1"/>
    </source>
</evidence>
<name>A0A1H7NB65_9LACT</name>
<keyword evidence="3" id="KW-1185">Reference proteome</keyword>
<proteinExistence type="predicted"/>
<evidence type="ECO:0000256" key="1">
    <source>
        <dbReference type="SAM" id="Phobius"/>
    </source>
</evidence>
<keyword evidence="1" id="KW-1133">Transmembrane helix</keyword>
<keyword evidence="1" id="KW-0472">Membrane</keyword>
<accession>A0A1H7NB65</accession>
<gene>
    <name evidence="2" type="ORF">SAMN04488099_1147</name>
</gene>
<dbReference type="EMBL" id="FNZU01000014">
    <property type="protein sequence ID" value="SEL20147.1"/>
    <property type="molecule type" value="Genomic_DNA"/>
</dbReference>
<evidence type="ECO:0000313" key="3">
    <source>
        <dbReference type="Proteomes" id="UP000199081"/>
    </source>
</evidence>
<reference evidence="3" key="1">
    <citation type="submission" date="2016-10" db="EMBL/GenBank/DDBJ databases">
        <authorList>
            <person name="Varghese N."/>
            <person name="Submissions S."/>
        </authorList>
    </citation>
    <scope>NUCLEOTIDE SEQUENCE [LARGE SCALE GENOMIC DNA]</scope>
    <source>
        <strain evidence="3">DSM 19183</strain>
    </source>
</reference>
<feature type="transmembrane region" description="Helical" evidence="1">
    <location>
        <begin position="12"/>
        <end position="45"/>
    </location>
</feature>
<dbReference type="AlphaFoldDB" id="A0A1H7NB65"/>
<dbReference type="Proteomes" id="UP000199081">
    <property type="component" value="Unassembled WGS sequence"/>
</dbReference>
<feature type="transmembrane region" description="Helical" evidence="1">
    <location>
        <begin position="133"/>
        <end position="153"/>
    </location>
</feature>
<feature type="transmembrane region" description="Helical" evidence="1">
    <location>
        <begin position="108"/>
        <end position="127"/>
    </location>
</feature>
<keyword evidence="1" id="KW-0812">Transmembrane</keyword>